<dbReference type="Proteomes" id="UP000320591">
    <property type="component" value="Chromosome"/>
</dbReference>
<reference evidence="1 2" key="1">
    <citation type="journal article" date="2019" name="Environ. Microbiol.">
        <title>The phytopathogenic nature of Dickeya aquatica 174/2 and the dynamic early evolution of Dickeya pathogenicity.</title>
        <authorList>
            <person name="Duprey A."/>
            <person name="Taib N."/>
            <person name="Leonard S."/>
            <person name="Garin T."/>
            <person name="Flandrois J.P."/>
            <person name="Nasser W."/>
            <person name="Brochier-Armanet C."/>
            <person name="Reverchon S."/>
        </authorList>
    </citation>
    <scope>NUCLEOTIDE SEQUENCE [LARGE SCALE GENOMIC DNA]</scope>
    <source>
        <strain evidence="1 2">NCPPB 569</strain>
    </source>
</reference>
<dbReference type="OrthoDB" id="9867936at2"/>
<proteinExistence type="predicted"/>
<protein>
    <submittedName>
        <fullName evidence="1">Uncharacterized protein</fullName>
    </submittedName>
</protein>
<gene>
    <name evidence="1" type="ORF">Dpoa569_0001260</name>
</gene>
<accession>A0A5B8I4H5</accession>
<evidence type="ECO:0000313" key="2">
    <source>
        <dbReference type="Proteomes" id="UP000320591"/>
    </source>
</evidence>
<sequence length="144" mass="16582">MFDWEVTPIPTPLERKKVRTHFFLDEGIVYECIIMCPILADYPDNTLFKIDAIDSSTFILDTDCEWPDGVSPTSGVVPKSKSNSSDFFYTFMMPNEREVVPAHLEINIMRRYCKEHKKKSANPMITIEEISEYQDQYSTGGSLP</sequence>
<dbReference type="EMBL" id="CP042220">
    <property type="protein sequence ID" value="QDX29493.1"/>
    <property type="molecule type" value="Genomic_DNA"/>
</dbReference>
<evidence type="ECO:0000313" key="1">
    <source>
        <dbReference type="EMBL" id="QDX29493.1"/>
    </source>
</evidence>
<dbReference type="AlphaFoldDB" id="A0A5B8I4H5"/>
<dbReference type="KEGG" id="dic:Dpoa569_0001260"/>
<organism evidence="1 2">
    <name type="scientific">Dickeya poaceiphila</name>
    <dbReference type="NCBI Taxonomy" id="568768"/>
    <lineage>
        <taxon>Bacteria</taxon>
        <taxon>Pseudomonadati</taxon>
        <taxon>Pseudomonadota</taxon>
        <taxon>Gammaproteobacteria</taxon>
        <taxon>Enterobacterales</taxon>
        <taxon>Pectobacteriaceae</taxon>
        <taxon>Dickeya</taxon>
    </lineage>
</organism>
<name>A0A5B8I4H5_9GAMM</name>
<keyword evidence="2" id="KW-1185">Reference proteome</keyword>